<feature type="region of interest" description="Disordered" evidence="1">
    <location>
        <begin position="72"/>
        <end position="97"/>
    </location>
</feature>
<evidence type="ECO:0008006" key="4">
    <source>
        <dbReference type="Google" id="ProtNLM"/>
    </source>
</evidence>
<proteinExistence type="predicted"/>
<dbReference type="AlphaFoldDB" id="A0A8S9PMN9"/>
<reference evidence="2" key="1">
    <citation type="submission" date="2019-12" db="EMBL/GenBank/DDBJ databases">
        <title>Genome sequencing and annotation of Brassica cretica.</title>
        <authorList>
            <person name="Studholme D.J."/>
            <person name="Sarris P."/>
        </authorList>
    </citation>
    <scope>NUCLEOTIDE SEQUENCE</scope>
    <source>
        <strain evidence="2">PFS-109/04</strain>
        <tissue evidence="2">Leaf</tissue>
    </source>
</reference>
<protein>
    <recommendedName>
        <fullName evidence="4">No apical meristem-associated C-terminal domain-containing protein</fullName>
    </recommendedName>
</protein>
<evidence type="ECO:0000256" key="1">
    <source>
        <dbReference type="SAM" id="MobiDB-lite"/>
    </source>
</evidence>
<dbReference type="Proteomes" id="UP000712600">
    <property type="component" value="Unassembled WGS sequence"/>
</dbReference>
<name>A0A8S9PMN9_BRACR</name>
<dbReference type="PANTHER" id="PTHR45023">
    <property type="match status" value="1"/>
</dbReference>
<sequence>MINDLVSKFCGSYEAATREKTSGQNETDVLKLAHQIFYNNYKKRFTLKHAWKELRHDQKWCELATAKAEGSSKKRKCEDGADSSRSQATCSKRPPGVKAAKLSAKKPVVDEQMMNGFQTMWTIRQQDLAAKSMLSKMSLLEVDSFMYKMVHGSLESKSKERVHGFLESSNGSLESGHGCKAKDRVRGSLESCNHIALELTGLWSFVYCCDLLSVVFVECSSVDVVIYS</sequence>
<comment type="caution">
    <text evidence="2">The sequence shown here is derived from an EMBL/GenBank/DDBJ whole genome shotgun (WGS) entry which is preliminary data.</text>
</comment>
<dbReference type="EMBL" id="QGKX02001521">
    <property type="protein sequence ID" value="KAF3514922.1"/>
    <property type="molecule type" value="Genomic_DNA"/>
</dbReference>
<gene>
    <name evidence="2" type="ORF">F2Q69_00001994</name>
</gene>
<evidence type="ECO:0000313" key="2">
    <source>
        <dbReference type="EMBL" id="KAF3514922.1"/>
    </source>
</evidence>
<evidence type="ECO:0000313" key="3">
    <source>
        <dbReference type="Proteomes" id="UP000712600"/>
    </source>
</evidence>
<dbReference type="PANTHER" id="PTHR45023:SF4">
    <property type="entry name" value="GLYCINE-RICH PROTEIN-RELATED"/>
    <property type="match status" value="1"/>
</dbReference>
<organism evidence="2 3">
    <name type="scientific">Brassica cretica</name>
    <name type="common">Mustard</name>
    <dbReference type="NCBI Taxonomy" id="69181"/>
    <lineage>
        <taxon>Eukaryota</taxon>
        <taxon>Viridiplantae</taxon>
        <taxon>Streptophyta</taxon>
        <taxon>Embryophyta</taxon>
        <taxon>Tracheophyta</taxon>
        <taxon>Spermatophyta</taxon>
        <taxon>Magnoliopsida</taxon>
        <taxon>eudicotyledons</taxon>
        <taxon>Gunneridae</taxon>
        <taxon>Pentapetalae</taxon>
        <taxon>rosids</taxon>
        <taxon>malvids</taxon>
        <taxon>Brassicales</taxon>
        <taxon>Brassicaceae</taxon>
        <taxon>Brassiceae</taxon>
        <taxon>Brassica</taxon>
    </lineage>
</organism>
<accession>A0A8S9PMN9</accession>